<feature type="compositionally biased region" description="Pro residues" evidence="2">
    <location>
        <begin position="408"/>
        <end position="422"/>
    </location>
</feature>
<dbReference type="STRING" id="1884261.A0A5C3QR71"/>
<feature type="region of interest" description="Disordered" evidence="2">
    <location>
        <begin position="1"/>
        <end position="23"/>
    </location>
</feature>
<accession>A0A5C3QR71</accession>
<sequence>MQHLTDDAEKAEDHRERDFRQAEEARQRLFLDAEARREQEQQATLQHLASVPTAHPPIPQEPYPAAMPARPTDAAFDTTSIIESVHQAASVKASEIMDNMRAEREDMAREREESRLERESLLAELQDTRDKGFRERDVRIAALEQELADVRAELANERAQKTMEDAETRERDRAEFIERDESLRNQLGDITNLVHDQRQMLDEKKARMEILQEQKASRRLEKESRWDDFTNMLAQMREEIASSRQTCEEGKAVCEGNHQRLIDDLQRQAAEQQELLREFSEGWRNEAAAQRDATLEAVRAMAHEQVPFNVQGYLDEFSKALAAEVRMLLGEVGKLREERKSLQHELGMLLLVRSKYEHGGEFAGDMPAPQPAPADAPPPPPAAEQPPVRPGWRTVPMRGKKTRRRDQPPVPTAAPTMPPYPAGPAHTHMHPGPDPRHQVTSWPLWQRLVPTPPSVQPTLLVPQAGSPGLFGPRSPRGSQY</sequence>
<dbReference type="Proteomes" id="UP000305067">
    <property type="component" value="Unassembled WGS sequence"/>
</dbReference>
<feature type="coiled-coil region" evidence="1">
    <location>
        <begin position="194"/>
        <end position="223"/>
    </location>
</feature>
<proteinExistence type="predicted"/>
<reference evidence="3 4" key="1">
    <citation type="journal article" date="2019" name="Nat. Ecol. Evol.">
        <title>Megaphylogeny resolves global patterns of mushroom evolution.</title>
        <authorList>
            <person name="Varga T."/>
            <person name="Krizsan K."/>
            <person name="Foldi C."/>
            <person name="Dima B."/>
            <person name="Sanchez-Garcia M."/>
            <person name="Sanchez-Ramirez S."/>
            <person name="Szollosi G.J."/>
            <person name="Szarkandi J.G."/>
            <person name="Papp V."/>
            <person name="Albert L."/>
            <person name="Andreopoulos W."/>
            <person name="Angelini C."/>
            <person name="Antonin V."/>
            <person name="Barry K.W."/>
            <person name="Bougher N.L."/>
            <person name="Buchanan P."/>
            <person name="Buyck B."/>
            <person name="Bense V."/>
            <person name="Catcheside P."/>
            <person name="Chovatia M."/>
            <person name="Cooper J."/>
            <person name="Damon W."/>
            <person name="Desjardin D."/>
            <person name="Finy P."/>
            <person name="Geml J."/>
            <person name="Haridas S."/>
            <person name="Hughes K."/>
            <person name="Justo A."/>
            <person name="Karasinski D."/>
            <person name="Kautmanova I."/>
            <person name="Kiss B."/>
            <person name="Kocsube S."/>
            <person name="Kotiranta H."/>
            <person name="LaButti K.M."/>
            <person name="Lechner B.E."/>
            <person name="Liimatainen K."/>
            <person name="Lipzen A."/>
            <person name="Lukacs Z."/>
            <person name="Mihaltcheva S."/>
            <person name="Morgado L.N."/>
            <person name="Niskanen T."/>
            <person name="Noordeloos M.E."/>
            <person name="Ohm R.A."/>
            <person name="Ortiz-Santana B."/>
            <person name="Ovrebo C."/>
            <person name="Racz N."/>
            <person name="Riley R."/>
            <person name="Savchenko A."/>
            <person name="Shiryaev A."/>
            <person name="Soop K."/>
            <person name="Spirin V."/>
            <person name="Szebenyi C."/>
            <person name="Tomsovsky M."/>
            <person name="Tulloss R.E."/>
            <person name="Uehling J."/>
            <person name="Grigoriev I.V."/>
            <person name="Vagvolgyi C."/>
            <person name="Papp T."/>
            <person name="Martin F.M."/>
            <person name="Miettinen O."/>
            <person name="Hibbett D.S."/>
            <person name="Nagy L.G."/>
        </authorList>
    </citation>
    <scope>NUCLEOTIDE SEQUENCE [LARGE SCALE GENOMIC DNA]</scope>
    <source>
        <strain evidence="3 4">CBS 309.79</strain>
    </source>
</reference>
<gene>
    <name evidence="3" type="ORF">BDV98DRAFT_611280</name>
</gene>
<feature type="region of interest" description="Disordered" evidence="2">
    <location>
        <begin position="361"/>
        <end position="439"/>
    </location>
</feature>
<dbReference type="EMBL" id="ML178819">
    <property type="protein sequence ID" value="TFL03868.1"/>
    <property type="molecule type" value="Genomic_DNA"/>
</dbReference>
<name>A0A5C3QR71_9AGAR</name>
<feature type="compositionally biased region" description="Pro residues" evidence="2">
    <location>
        <begin position="368"/>
        <end position="389"/>
    </location>
</feature>
<evidence type="ECO:0000256" key="1">
    <source>
        <dbReference type="SAM" id="Coils"/>
    </source>
</evidence>
<evidence type="ECO:0000256" key="2">
    <source>
        <dbReference type="SAM" id="MobiDB-lite"/>
    </source>
</evidence>
<dbReference type="OrthoDB" id="2507336at2759"/>
<evidence type="ECO:0000313" key="3">
    <source>
        <dbReference type="EMBL" id="TFL03868.1"/>
    </source>
</evidence>
<feature type="region of interest" description="Disordered" evidence="2">
    <location>
        <begin position="35"/>
        <end position="59"/>
    </location>
</feature>
<evidence type="ECO:0000313" key="4">
    <source>
        <dbReference type="Proteomes" id="UP000305067"/>
    </source>
</evidence>
<keyword evidence="1" id="KW-0175">Coiled coil</keyword>
<dbReference type="AlphaFoldDB" id="A0A5C3QR71"/>
<protein>
    <submittedName>
        <fullName evidence="3">Uncharacterized protein</fullName>
    </submittedName>
</protein>
<feature type="coiled-coil region" evidence="1">
    <location>
        <begin position="93"/>
        <end position="160"/>
    </location>
</feature>
<organism evidence="3 4">
    <name type="scientific">Pterulicium gracile</name>
    <dbReference type="NCBI Taxonomy" id="1884261"/>
    <lineage>
        <taxon>Eukaryota</taxon>
        <taxon>Fungi</taxon>
        <taxon>Dikarya</taxon>
        <taxon>Basidiomycota</taxon>
        <taxon>Agaricomycotina</taxon>
        <taxon>Agaricomycetes</taxon>
        <taxon>Agaricomycetidae</taxon>
        <taxon>Agaricales</taxon>
        <taxon>Pleurotineae</taxon>
        <taxon>Pterulaceae</taxon>
        <taxon>Pterulicium</taxon>
    </lineage>
</organism>
<feature type="region of interest" description="Disordered" evidence="2">
    <location>
        <begin position="456"/>
        <end position="480"/>
    </location>
</feature>
<keyword evidence="4" id="KW-1185">Reference proteome</keyword>